<gene>
    <name evidence="1" type="primary">A03p045090.1_BraROA</name>
    <name evidence="1" type="ORF">IGI04_012143</name>
</gene>
<proteinExistence type="predicted"/>
<keyword evidence="2" id="KW-1185">Reference proteome</keyword>
<dbReference type="EMBL" id="JADBGQ010000003">
    <property type="protein sequence ID" value="KAG5406024.1"/>
    <property type="molecule type" value="Genomic_DNA"/>
</dbReference>
<dbReference type="Proteomes" id="UP000823674">
    <property type="component" value="Chromosome A03"/>
</dbReference>
<protein>
    <recommendedName>
        <fullName evidence="3">Neprosin domain-containing protein</fullName>
    </recommendedName>
</protein>
<evidence type="ECO:0008006" key="3">
    <source>
        <dbReference type="Google" id="ProtNLM"/>
    </source>
</evidence>
<evidence type="ECO:0000313" key="1">
    <source>
        <dbReference type="EMBL" id="KAG5406024.1"/>
    </source>
</evidence>
<comment type="caution">
    <text evidence="1">The sequence shown here is derived from an EMBL/GenBank/DDBJ whole genome shotgun (WGS) entry which is preliminary data.</text>
</comment>
<accession>A0ABQ7N540</accession>
<name>A0ABQ7N540_BRACM</name>
<evidence type="ECO:0000313" key="2">
    <source>
        <dbReference type="Proteomes" id="UP000823674"/>
    </source>
</evidence>
<sequence length="162" mass="18818">MISGNWDPGIGTSLWFNSEATGYDSDGWKVEFYSIQTGFDLELKKGISGSLRKIKIGSEWRMISTIINTESQLYEGYISEYAYLLFFSVLRGFDRINHRYGLNNRWRLWYFWNVGLECINLHHFGILCYLAGTGKLGEYMDTALGSSRRERGKRIMELHVCI</sequence>
<reference evidence="1 2" key="1">
    <citation type="submission" date="2021-03" db="EMBL/GenBank/DDBJ databases">
        <authorList>
            <person name="King G.J."/>
            <person name="Bancroft I."/>
            <person name="Baten A."/>
            <person name="Bloomfield J."/>
            <person name="Borpatragohain P."/>
            <person name="He Z."/>
            <person name="Irish N."/>
            <person name="Irwin J."/>
            <person name="Liu K."/>
            <person name="Mauleon R.P."/>
            <person name="Moore J."/>
            <person name="Morris R."/>
            <person name="Ostergaard L."/>
            <person name="Wang B."/>
            <person name="Wells R."/>
        </authorList>
    </citation>
    <scope>NUCLEOTIDE SEQUENCE [LARGE SCALE GENOMIC DNA]</scope>
    <source>
        <strain evidence="1">R-o-18</strain>
        <tissue evidence="1">Leaf</tissue>
    </source>
</reference>
<organism evidence="1 2">
    <name type="scientific">Brassica rapa subsp. trilocularis</name>
    <dbReference type="NCBI Taxonomy" id="1813537"/>
    <lineage>
        <taxon>Eukaryota</taxon>
        <taxon>Viridiplantae</taxon>
        <taxon>Streptophyta</taxon>
        <taxon>Embryophyta</taxon>
        <taxon>Tracheophyta</taxon>
        <taxon>Spermatophyta</taxon>
        <taxon>Magnoliopsida</taxon>
        <taxon>eudicotyledons</taxon>
        <taxon>Gunneridae</taxon>
        <taxon>Pentapetalae</taxon>
        <taxon>rosids</taxon>
        <taxon>malvids</taxon>
        <taxon>Brassicales</taxon>
        <taxon>Brassicaceae</taxon>
        <taxon>Brassiceae</taxon>
        <taxon>Brassica</taxon>
    </lineage>
</organism>